<reference evidence="3" key="1">
    <citation type="submission" date="2024-02" db="UniProtKB">
        <authorList>
            <consortium name="WormBaseParasite"/>
        </authorList>
    </citation>
    <scope>IDENTIFICATION</scope>
</reference>
<dbReference type="Proteomes" id="UP000887575">
    <property type="component" value="Unassembled WGS sequence"/>
</dbReference>
<accession>A0AAF3FPH9</accession>
<dbReference type="Gene3D" id="2.60.200.20">
    <property type="match status" value="1"/>
</dbReference>
<organism evidence="2 3">
    <name type="scientific">Mesorhabditis belari</name>
    <dbReference type="NCBI Taxonomy" id="2138241"/>
    <lineage>
        <taxon>Eukaryota</taxon>
        <taxon>Metazoa</taxon>
        <taxon>Ecdysozoa</taxon>
        <taxon>Nematoda</taxon>
        <taxon>Chromadorea</taxon>
        <taxon>Rhabditida</taxon>
        <taxon>Rhabditina</taxon>
        <taxon>Rhabditomorpha</taxon>
        <taxon>Rhabditoidea</taxon>
        <taxon>Rhabditidae</taxon>
        <taxon>Mesorhabditinae</taxon>
        <taxon>Mesorhabditis</taxon>
    </lineage>
</organism>
<evidence type="ECO:0000313" key="3">
    <source>
        <dbReference type="WBParaSite" id="MBELARI_LOCUS9128"/>
    </source>
</evidence>
<sequence length="438" mass="50065">MQQLSIRVFLHSCEYETPPEGCRATESSPSKCLAFHGKIRARTITINLKEAGVEETLQWQTTHRHRKKRRPLRQRKSIQALIRIRLKFPIPKWATRPPGGFHLDVACEERSIAAESLHRREEDLLFWKKIQNKLMLLLNTLRVLVSHALLIYHETLQRFALVDLGSSHGIVLWKSAVRAIEPLFLEPGAEVSLGRLIEEGKMMTNTKSTQSTDIQLEQVTEYNYGTESTNHGGSDLSNEGGTTEKTTKGAICRPFGRAFPQSRHNGHHFIRFGGETSESIVGTGASTRRKLLRPTREASRYQAPISTTLNITLNTAPDLELYKALPEPITESMTPMKTLFASLYIVDDREDNAPHKKKYAKGSWPERKPQGMKHLMRIFTGGPEETELRGPNEIRHPDAMWREIFLRCHFDDLPRMKMVCKKQFHMVLTKPLLEEGSM</sequence>
<name>A0AAF3FPH9_9BILA</name>
<feature type="region of interest" description="Disordered" evidence="1">
    <location>
        <begin position="226"/>
        <end position="245"/>
    </location>
</feature>
<proteinExistence type="predicted"/>
<dbReference type="InterPro" id="IPR008984">
    <property type="entry name" value="SMAD_FHA_dom_sf"/>
</dbReference>
<evidence type="ECO:0000313" key="2">
    <source>
        <dbReference type="Proteomes" id="UP000887575"/>
    </source>
</evidence>
<dbReference type="WBParaSite" id="MBELARI_LOCUS9128">
    <property type="protein sequence ID" value="MBELARI_LOCUS9128"/>
    <property type="gene ID" value="MBELARI_LOCUS9128"/>
</dbReference>
<dbReference type="AlphaFoldDB" id="A0AAF3FPH9"/>
<dbReference type="SUPFAM" id="SSF49879">
    <property type="entry name" value="SMAD/FHA domain"/>
    <property type="match status" value="1"/>
</dbReference>
<feature type="compositionally biased region" description="Polar residues" evidence="1">
    <location>
        <begin position="226"/>
        <end position="237"/>
    </location>
</feature>
<protein>
    <submittedName>
        <fullName evidence="3">Uncharacterized protein</fullName>
    </submittedName>
</protein>
<evidence type="ECO:0000256" key="1">
    <source>
        <dbReference type="SAM" id="MobiDB-lite"/>
    </source>
</evidence>
<keyword evidence="2" id="KW-1185">Reference proteome</keyword>